<feature type="region of interest" description="Disordered" evidence="1">
    <location>
        <begin position="1"/>
        <end position="21"/>
    </location>
</feature>
<evidence type="ECO:0000256" key="1">
    <source>
        <dbReference type="SAM" id="MobiDB-lite"/>
    </source>
</evidence>
<gene>
    <name evidence="2" type="ORF">MUK42_12749</name>
</gene>
<dbReference type="AlphaFoldDB" id="A0A9E7HA83"/>
<feature type="region of interest" description="Disordered" evidence="1">
    <location>
        <begin position="73"/>
        <end position="135"/>
    </location>
</feature>
<reference evidence="2" key="1">
    <citation type="submission" date="2022-05" db="EMBL/GenBank/DDBJ databases">
        <title>The Musa troglodytarum L. genome provides insights into the mechanism of non-climacteric behaviour and enrichment of carotenoids.</title>
        <authorList>
            <person name="Wang J."/>
        </authorList>
    </citation>
    <scope>NUCLEOTIDE SEQUENCE</scope>
    <source>
        <tissue evidence="2">Leaf</tissue>
    </source>
</reference>
<protein>
    <submittedName>
        <fullName evidence="2">Uncharacterized protein</fullName>
    </submittedName>
</protein>
<sequence length="148" mass="15691">MGVDGESLDDGGKSSAGLDGGDSIGGGSVMWSWERWMQAWVPLLFYFLSLQRAADGRLYLLLHGITSGAPDNKPVLSHGHYPLPAKPVQQSAQRNHTHERDVSDPDSTGTGLRGRIPPDGSRGTAPGTMGSGTTRLKVGLNVTPLNRS</sequence>
<name>A0A9E7HA83_9LILI</name>
<keyword evidence="3" id="KW-1185">Reference proteome</keyword>
<proteinExistence type="predicted"/>
<evidence type="ECO:0000313" key="2">
    <source>
        <dbReference type="EMBL" id="URE30596.1"/>
    </source>
</evidence>
<dbReference type="Proteomes" id="UP001055439">
    <property type="component" value="Chromosome 8"/>
</dbReference>
<dbReference type="EMBL" id="CP097510">
    <property type="protein sequence ID" value="URE30596.1"/>
    <property type="molecule type" value="Genomic_DNA"/>
</dbReference>
<evidence type="ECO:0000313" key="3">
    <source>
        <dbReference type="Proteomes" id="UP001055439"/>
    </source>
</evidence>
<accession>A0A9E7HA83</accession>
<organism evidence="2 3">
    <name type="scientific">Musa troglodytarum</name>
    <name type="common">fe'i banana</name>
    <dbReference type="NCBI Taxonomy" id="320322"/>
    <lineage>
        <taxon>Eukaryota</taxon>
        <taxon>Viridiplantae</taxon>
        <taxon>Streptophyta</taxon>
        <taxon>Embryophyta</taxon>
        <taxon>Tracheophyta</taxon>
        <taxon>Spermatophyta</taxon>
        <taxon>Magnoliopsida</taxon>
        <taxon>Liliopsida</taxon>
        <taxon>Zingiberales</taxon>
        <taxon>Musaceae</taxon>
        <taxon>Musa</taxon>
    </lineage>
</organism>